<dbReference type="AlphaFoldDB" id="I7A328"/>
<dbReference type="Gene3D" id="2.40.160.100">
    <property type="match status" value="1"/>
</dbReference>
<evidence type="ECO:0000313" key="2">
    <source>
        <dbReference type="EMBL" id="AFN74336.1"/>
    </source>
</evidence>
<keyword evidence="3" id="KW-1185">Reference proteome</keyword>
<dbReference type="InterPro" id="IPR053728">
    <property type="entry name" value="Alginate_Permeability_Chnl"/>
</dbReference>
<reference evidence="2 3" key="1">
    <citation type="journal article" date="2013" name="PLoS ONE">
        <title>Genomic analysis of Melioribacter roseus, facultatively anaerobic organotrophic bacterium representing a novel deep lineage within Bacteriodetes/Chlorobi group.</title>
        <authorList>
            <person name="Kadnikov V.V."/>
            <person name="Mardanov A.V."/>
            <person name="Podosokorskaya O.A."/>
            <person name="Gavrilov S.N."/>
            <person name="Kublanov I.V."/>
            <person name="Beletsky A.V."/>
            <person name="Bonch-Osmolovskaya E.A."/>
            <person name="Ravin N.V."/>
        </authorList>
    </citation>
    <scope>NUCLEOTIDE SEQUENCE [LARGE SCALE GENOMIC DNA]</scope>
    <source>
        <strain evidence="3">JCM 17771 / P3M-2</strain>
    </source>
</reference>
<protein>
    <recommendedName>
        <fullName evidence="1">Alginate export domain-containing protein</fullName>
    </recommendedName>
</protein>
<dbReference type="RefSeq" id="WP_014855772.1">
    <property type="nucleotide sequence ID" value="NC_018178.1"/>
</dbReference>
<gene>
    <name evidence="2" type="ordered locus">MROS_1097</name>
</gene>
<dbReference type="Proteomes" id="UP000009011">
    <property type="component" value="Chromosome"/>
</dbReference>
<organism evidence="2 3">
    <name type="scientific">Melioribacter roseus (strain DSM 23840 / JCM 17771 / VKM B-2668 / P3M-2)</name>
    <dbReference type="NCBI Taxonomy" id="1191523"/>
    <lineage>
        <taxon>Bacteria</taxon>
        <taxon>Pseudomonadati</taxon>
        <taxon>Ignavibacteriota</taxon>
        <taxon>Ignavibacteria</taxon>
        <taxon>Ignavibacteriales</taxon>
        <taxon>Melioribacteraceae</taxon>
        <taxon>Melioribacter</taxon>
    </lineage>
</organism>
<dbReference type="Pfam" id="PF13372">
    <property type="entry name" value="Alginate_exp"/>
    <property type="match status" value="1"/>
</dbReference>
<accession>I7A328</accession>
<evidence type="ECO:0000313" key="3">
    <source>
        <dbReference type="Proteomes" id="UP000009011"/>
    </source>
</evidence>
<dbReference type="HOGENOM" id="CLU_554207_0_0_10"/>
<dbReference type="STRING" id="1191523.MROS_1097"/>
<dbReference type="EMBL" id="CP003557">
    <property type="protein sequence ID" value="AFN74336.1"/>
    <property type="molecule type" value="Genomic_DNA"/>
</dbReference>
<dbReference type="InterPro" id="IPR025388">
    <property type="entry name" value="Alginate_export_dom"/>
</dbReference>
<dbReference type="eggNOG" id="COG3203">
    <property type="taxonomic scope" value="Bacteria"/>
</dbReference>
<dbReference type="OrthoDB" id="1070463at2"/>
<sequence length="400" mass="45823">MKKLLLILIALPFVISAQNLYKFDFQIRPRFEIDNKDFNSSTNPNTFTALRTRLGLSLNASEDVSAYIQLQDSRIFGEETSTLSNLKNLDLHQIYFKINNLFDLPVDVKVGRMELKYGSERFFGPVGWHNVGRSFDGGVLTFKSCLFNADLIAVREFEKFNSGDSLDQNIYALMGDLFLVKKYKIQPFVIWQRVNPTNYLDRATLGFYIKGDLKNFQHEIDFGYQTGSALVNGREQDINAMTFSFNANYTFNHSLKPSVGLQFDYASGDDNPLDNEYKAYSSLYPTGHKFFGYMDYFINLNSDTYNLGISDIVLKCGFRPIEDLNVSLNYHIFRSVEEYIYAGGSSYDFGSEADLTLKYNYNEYVDFQAGASLFAPGTIFKKLRGEDTSSWFYLMATVNM</sequence>
<name>I7A328_MELRP</name>
<feature type="domain" description="Alginate export" evidence="1">
    <location>
        <begin position="22"/>
        <end position="387"/>
    </location>
</feature>
<dbReference type="KEGG" id="mro:MROS_1097"/>
<proteinExistence type="predicted"/>
<evidence type="ECO:0000259" key="1">
    <source>
        <dbReference type="Pfam" id="PF13372"/>
    </source>
</evidence>